<keyword evidence="2" id="KW-0812">Transmembrane</keyword>
<dbReference type="InterPro" id="IPR027417">
    <property type="entry name" value="P-loop_NTPase"/>
</dbReference>
<evidence type="ECO:0000313" key="5">
    <source>
        <dbReference type="Proteomes" id="UP000005408"/>
    </source>
</evidence>
<evidence type="ECO:0000256" key="2">
    <source>
        <dbReference type="SAM" id="Phobius"/>
    </source>
</evidence>
<proteinExistence type="predicted"/>
<dbReference type="Proteomes" id="UP000005408">
    <property type="component" value="Unassembled WGS sequence"/>
</dbReference>
<dbReference type="SUPFAM" id="SSF52540">
    <property type="entry name" value="P-loop containing nucleoside triphosphate hydrolases"/>
    <property type="match status" value="1"/>
</dbReference>
<reference evidence="4" key="1">
    <citation type="submission" date="2022-08" db="UniProtKB">
        <authorList>
            <consortium name="EnsemblMetazoa"/>
        </authorList>
    </citation>
    <scope>IDENTIFICATION</scope>
    <source>
        <strain evidence="4">05x7-T-G4-1.051#20</strain>
    </source>
</reference>
<dbReference type="EnsemblMetazoa" id="G30035.1">
    <property type="protein sequence ID" value="G30035.1:cds"/>
    <property type="gene ID" value="G30035"/>
</dbReference>
<feature type="domain" description="Novel STAND NTPase 3" evidence="3">
    <location>
        <begin position="173"/>
        <end position="314"/>
    </location>
</feature>
<dbReference type="AlphaFoldDB" id="A0A8W8LTY3"/>
<dbReference type="InterPro" id="IPR049050">
    <property type="entry name" value="nSTAND3"/>
</dbReference>
<evidence type="ECO:0000313" key="4">
    <source>
        <dbReference type="EnsemblMetazoa" id="G30035.1:cds"/>
    </source>
</evidence>
<dbReference type="Gene3D" id="3.40.50.300">
    <property type="entry name" value="P-loop containing nucleotide triphosphate hydrolases"/>
    <property type="match status" value="1"/>
</dbReference>
<keyword evidence="2" id="KW-0472">Membrane</keyword>
<keyword evidence="2" id="KW-1133">Transmembrane helix</keyword>
<keyword evidence="5" id="KW-1185">Reference proteome</keyword>
<dbReference type="Pfam" id="PF20720">
    <property type="entry name" value="nSTAND3"/>
    <property type="match status" value="1"/>
</dbReference>
<feature type="region of interest" description="Disordered" evidence="1">
    <location>
        <begin position="143"/>
        <end position="173"/>
    </location>
</feature>
<sequence>MFNVMKENCPYQNWTSVARERCPNPLNFHCLKDEFGRIGWVCREPIWVEHDRCPVFNVGAKKLDSTSCSQTRCPPYSYRSNDVDVEYACRYIMNKESSTTPFTTKETETNKNNIGIIVAMTVLTLVAIIVFVAGIVIYKRRQQSSKNNGKRQEESKDLMEKTDTETPNAVKTPNNVFHKAKNCLIQKRMVVITGVQGSGKTFLAKSLVNDLQKDGNKKNSVWICKLDQLQQVPSENVDIFILEELFDELQLYDKFKETLTALNTFLGNVEKAYLIITIPSFTWTEHGYEFDVKFDKVLVDLDRREESEKLTILEYLKEQKKVPSKVSEKLNELQNELLVTSVDDIGFPALVSWMCNQQNLEIIEKCLCCPLQTIKDEISSIRNAKTAEDRGKFLVLAYMCLKGGTIDIRNVDISFFNYLKKRYAPKVEDRDLAKYCDGMVGYYLLTYQDGCYEIDLNIIKKIVCDSLAEDGTFFDDNYRNNYVSEEITFFPADFNEYFQYSTLM</sequence>
<evidence type="ECO:0000259" key="3">
    <source>
        <dbReference type="Pfam" id="PF20720"/>
    </source>
</evidence>
<feature type="transmembrane region" description="Helical" evidence="2">
    <location>
        <begin position="114"/>
        <end position="138"/>
    </location>
</feature>
<organism evidence="4 5">
    <name type="scientific">Magallana gigas</name>
    <name type="common">Pacific oyster</name>
    <name type="synonym">Crassostrea gigas</name>
    <dbReference type="NCBI Taxonomy" id="29159"/>
    <lineage>
        <taxon>Eukaryota</taxon>
        <taxon>Metazoa</taxon>
        <taxon>Spiralia</taxon>
        <taxon>Lophotrochozoa</taxon>
        <taxon>Mollusca</taxon>
        <taxon>Bivalvia</taxon>
        <taxon>Autobranchia</taxon>
        <taxon>Pteriomorphia</taxon>
        <taxon>Ostreida</taxon>
        <taxon>Ostreoidea</taxon>
        <taxon>Ostreidae</taxon>
        <taxon>Magallana</taxon>
    </lineage>
</organism>
<protein>
    <recommendedName>
        <fullName evidence="3">Novel STAND NTPase 3 domain-containing protein</fullName>
    </recommendedName>
</protein>
<evidence type="ECO:0000256" key="1">
    <source>
        <dbReference type="SAM" id="MobiDB-lite"/>
    </source>
</evidence>
<feature type="compositionally biased region" description="Basic and acidic residues" evidence="1">
    <location>
        <begin position="150"/>
        <end position="164"/>
    </location>
</feature>
<name>A0A8W8LTY3_MAGGI</name>
<accession>A0A8W8LTY3</accession>
<dbReference type="OrthoDB" id="6199925at2759"/>